<sequence length="102" mass="11088">MYNPPRGHGPPSKSSTFYAIAPVVTACRDGRMIGCLDENGIPPLANRLPTKMSALIIIGRSLLSDLLALLTDPGTLVPYRGCTIISPKAYIRTYIMISYSVY</sequence>
<proteinExistence type="predicted"/>
<dbReference type="EMBL" id="JXXN02018312">
    <property type="protein sequence ID" value="THD17984.1"/>
    <property type="molecule type" value="Genomic_DNA"/>
</dbReference>
<protein>
    <submittedName>
        <fullName evidence="1">Uncharacterized protein</fullName>
    </submittedName>
</protein>
<dbReference type="PROSITE" id="PS51257">
    <property type="entry name" value="PROKAR_LIPOPROTEIN"/>
    <property type="match status" value="1"/>
</dbReference>
<keyword evidence="2" id="KW-1185">Reference proteome</keyword>
<dbReference type="Proteomes" id="UP000230066">
    <property type="component" value="Unassembled WGS sequence"/>
</dbReference>
<accession>A0A4E0QTV4</accession>
<dbReference type="AlphaFoldDB" id="A0A4E0QTV4"/>
<gene>
    <name evidence="1" type="ORF">D915_011088</name>
</gene>
<evidence type="ECO:0000313" key="2">
    <source>
        <dbReference type="Proteomes" id="UP000230066"/>
    </source>
</evidence>
<evidence type="ECO:0000313" key="1">
    <source>
        <dbReference type="EMBL" id="THD17984.1"/>
    </source>
</evidence>
<name>A0A4E0QTV4_FASHE</name>
<comment type="caution">
    <text evidence="1">The sequence shown here is derived from an EMBL/GenBank/DDBJ whole genome shotgun (WGS) entry which is preliminary data.</text>
</comment>
<reference evidence="1" key="1">
    <citation type="submission" date="2019-03" db="EMBL/GenBank/DDBJ databases">
        <title>Improved annotation for the trematode Fasciola hepatica.</title>
        <authorList>
            <person name="Choi Y.-J."/>
            <person name="Martin J."/>
            <person name="Mitreva M."/>
        </authorList>
    </citation>
    <scope>NUCLEOTIDE SEQUENCE [LARGE SCALE GENOMIC DNA]</scope>
</reference>
<organism evidence="1 2">
    <name type="scientific">Fasciola hepatica</name>
    <name type="common">Liver fluke</name>
    <dbReference type="NCBI Taxonomy" id="6192"/>
    <lineage>
        <taxon>Eukaryota</taxon>
        <taxon>Metazoa</taxon>
        <taxon>Spiralia</taxon>
        <taxon>Lophotrochozoa</taxon>
        <taxon>Platyhelminthes</taxon>
        <taxon>Trematoda</taxon>
        <taxon>Digenea</taxon>
        <taxon>Plagiorchiida</taxon>
        <taxon>Echinostomata</taxon>
        <taxon>Echinostomatoidea</taxon>
        <taxon>Fasciolidae</taxon>
        <taxon>Fasciola</taxon>
    </lineage>
</organism>